<dbReference type="GO" id="GO:0043484">
    <property type="term" value="P:regulation of RNA splicing"/>
    <property type="evidence" value="ECO:0007669"/>
    <property type="project" value="TreeGrafter"/>
</dbReference>
<feature type="non-terminal residue" evidence="3">
    <location>
        <position position="180"/>
    </location>
</feature>
<feature type="non-terminal residue" evidence="3">
    <location>
        <position position="1"/>
    </location>
</feature>
<name>A0A8S4PRA2_OWEFU</name>
<comment type="subcellular location">
    <subcellularLocation>
        <location evidence="1">Nucleus</location>
    </subcellularLocation>
</comment>
<evidence type="ECO:0000313" key="4">
    <source>
        <dbReference type="Proteomes" id="UP000749559"/>
    </source>
</evidence>
<proteinExistence type="predicted"/>
<dbReference type="PANTHER" id="PTHR23348:SF16">
    <property type="entry name" value="LEUCINE RICH REPEAT FAMILY PROTEIN"/>
    <property type="match status" value="1"/>
</dbReference>
<dbReference type="PANTHER" id="PTHR23348">
    <property type="entry name" value="PERIAXIN/AHNAK"/>
    <property type="match status" value="1"/>
</dbReference>
<reference evidence="3" key="1">
    <citation type="submission" date="2022-03" db="EMBL/GenBank/DDBJ databases">
        <authorList>
            <person name="Martin C."/>
        </authorList>
    </citation>
    <scope>NUCLEOTIDE SEQUENCE</scope>
</reference>
<dbReference type="EMBL" id="CAIIXF020000010">
    <property type="protein sequence ID" value="CAH1796557.1"/>
    <property type="molecule type" value="Genomic_DNA"/>
</dbReference>
<dbReference type="GO" id="GO:0005634">
    <property type="term" value="C:nucleus"/>
    <property type="evidence" value="ECO:0007669"/>
    <property type="project" value="UniProtKB-SubCell"/>
</dbReference>
<evidence type="ECO:0000313" key="3">
    <source>
        <dbReference type="EMBL" id="CAH1796557.1"/>
    </source>
</evidence>
<sequence>VKAPEVDVKAPKAKSKGFFARVKNNIAGAFDSDKDNDVKVKADVNAPDVKAPVSLDYNADANLGMAGENIVIPVSETDVNLKAPNVNLGGDVEIPTTDLDADMSWKSPNVDVDYDVRAPNVDVKAPNVDYDVRAPNVDVKAPNVDGDYAFKAPNVDYDVKVPNVDGDYNVKAPEVDVKAP</sequence>
<protein>
    <submittedName>
        <fullName evidence="3">Uncharacterized protein</fullName>
    </submittedName>
</protein>
<accession>A0A8S4PRA2</accession>
<dbReference type="InterPro" id="IPR052082">
    <property type="entry name" value="Myelin_sheath_structural"/>
</dbReference>
<dbReference type="GO" id="GO:0005737">
    <property type="term" value="C:cytoplasm"/>
    <property type="evidence" value="ECO:0007669"/>
    <property type="project" value="TreeGrafter"/>
</dbReference>
<organism evidence="3 4">
    <name type="scientific">Owenia fusiformis</name>
    <name type="common">Polychaete worm</name>
    <dbReference type="NCBI Taxonomy" id="6347"/>
    <lineage>
        <taxon>Eukaryota</taxon>
        <taxon>Metazoa</taxon>
        <taxon>Spiralia</taxon>
        <taxon>Lophotrochozoa</taxon>
        <taxon>Annelida</taxon>
        <taxon>Polychaeta</taxon>
        <taxon>Sedentaria</taxon>
        <taxon>Canalipalpata</taxon>
        <taxon>Sabellida</taxon>
        <taxon>Oweniida</taxon>
        <taxon>Oweniidae</taxon>
        <taxon>Owenia</taxon>
    </lineage>
</organism>
<keyword evidence="2" id="KW-0539">Nucleus</keyword>
<gene>
    <name evidence="3" type="ORF">OFUS_LOCUS20952</name>
</gene>
<evidence type="ECO:0000256" key="1">
    <source>
        <dbReference type="ARBA" id="ARBA00004123"/>
    </source>
</evidence>
<dbReference type="AlphaFoldDB" id="A0A8S4PRA2"/>
<dbReference type="OrthoDB" id="447516at2759"/>
<comment type="caution">
    <text evidence="3">The sequence shown here is derived from an EMBL/GenBank/DDBJ whole genome shotgun (WGS) entry which is preliminary data.</text>
</comment>
<evidence type="ECO:0000256" key="2">
    <source>
        <dbReference type="ARBA" id="ARBA00023242"/>
    </source>
</evidence>
<dbReference type="Proteomes" id="UP000749559">
    <property type="component" value="Unassembled WGS sequence"/>
</dbReference>
<keyword evidence="4" id="KW-1185">Reference proteome</keyword>